<comment type="caution">
    <text evidence="7">Lacks conserved residue(s) required for the propagation of feature annotation.</text>
</comment>
<dbReference type="GO" id="GO:0005886">
    <property type="term" value="C:plasma membrane"/>
    <property type="evidence" value="ECO:0007669"/>
    <property type="project" value="UniProtKB-SubCell"/>
</dbReference>
<feature type="transmembrane region" description="Helical" evidence="7">
    <location>
        <begin position="264"/>
        <end position="288"/>
    </location>
</feature>
<dbReference type="PIRSF" id="PIRSF006066">
    <property type="entry name" value="HI0050"/>
    <property type="match status" value="1"/>
</dbReference>
<evidence type="ECO:0000259" key="8">
    <source>
        <dbReference type="Pfam" id="PF06808"/>
    </source>
</evidence>
<evidence type="ECO:0000256" key="5">
    <source>
        <dbReference type="ARBA" id="ARBA00022989"/>
    </source>
</evidence>
<feature type="transmembrane region" description="Helical" evidence="7">
    <location>
        <begin position="240"/>
        <end position="257"/>
    </location>
</feature>
<dbReference type="NCBIfam" id="TIGR00786">
    <property type="entry name" value="dctM"/>
    <property type="match status" value="1"/>
</dbReference>
<feature type="transmembrane region" description="Helical" evidence="7">
    <location>
        <begin position="357"/>
        <end position="385"/>
    </location>
</feature>
<dbReference type="InterPro" id="IPR004681">
    <property type="entry name" value="TRAP_DctM"/>
</dbReference>
<keyword evidence="2" id="KW-1003">Cell membrane</keyword>
<feature type="transmembrane region" description="Helical" evidence="7">
    <location>
        <begin position="129"/>
        <end position="149"/>
    </location>
</feature>
<dbReference type="PANTHER" id="PTHR33362:SF2">
    <property type="entry name" value="TRAP TRANSPORTER LARGE PERMEASE PROTEIN"/>
    <property type="match status" value="1"/>
</dbReference>
<dbReference type="OrthoDB" id="7374726at2"/>
<feature type="domain" description="TRAP C4-dicarboxylate transport system permease DctM subunit" evidence="8">
    <location>
        <begin position="6"/>
        <end position="415"/>
    </location>
</feature>
<evidence type="ECO:0000256" key="6">
    <source>
        <dbReference type="ARBA" id="ARBA00023136"/>
    </source>
</evidence>
<evidence type="ECO:0000256" key="7">
    <source>
        <dbReference type="RuleBase" id="RU369079"/>
    </source>
</evidence>
<dbReference type="InterPro" id="IPR010656">
    <property type="entry name" value="DctM"/>
</dbReference>
<dbReference type="Pfam" id="PF06808">
    <property type="entry name" value="DctM"/>
    <property type="match status" value="1"/>
</dbReference>
<keyword evidence="4 7" id="KW-0812">Transmembrane</keyword>
<reference evidence="9 10" key="1">
    <citation type="submission" date="2017-08" db="EMBL/GenBank/DDBJ databases">
        <authorList>
            <person name="de Groot N.N."/>
        </authorList>
    </citation>
    <scope>NUCLEOTIDE SEQUENCE [LARGE SCALE GENOMIC DNA]</scope>
    <source>
        <strain evidence="9 10">JC85</strain>
    </source>
</reference>
<feature type="transmembrane region" description="Helical" evidence="7">
    <location>
        <begin position="212"/>
        <end position="234"/>
    </location>
</feature>
<organism evidence="9 10">
    <name type="scientific">Rhizobium subbaraonis</name>
    <dbReference type="NCBI Taxonomy" id="908946"/>
    <lineage>
        <taxon>Bacteria</taxon>
        <taxon>Pseudomonadati</taxon>
        <taxon>Pseudomonadota</taxon>
        <taxon>Alphaproteobacteria</taxon>
        <taxon>Hyphomicrobiales</taxon>
        <taxon>Rhizobiaceae</taxon>
        <taxon>Rhizobium/Agrobacterium group</taxon>
        <taxon>Rhizobium</taxon>
    </lineage>
</organism>
<dbReference type="RefSeq" id="WP_097136139.1">
    <property type="nucleotide sequence ID" value="NZ_OBQD01000002.1"/>
</dbReference>
<feature type="transmembrane region" description="Helical" evidence="7">
    <location>
        <begin position="46"/>
        <end position="67"/>
    </location>
</feature>
<dbReference type="EMBL" id="OBQD01000002">
    <property type="protein sequence ID" value="SOC35693.1"/>
    <property type="molecule type" value="Genomic_DNA"/>
</dbReference>
<dbReference type="Proteomes" id="UP000219167">
    <property type="component" value="Unassembled WGS sequence"/>
</dbReference>
<comment type="similarity">
    <text evidence="7">Belongs to the TRAP transporter large permease family.</text>
</comment>
<evidence type="ECO:0000256" key="3">
    <source>
        <dbReference type="ARBA" id="ARBA00022519"/>
    </source>
</evidence>
<proteinExistence type="inferred from homology"/>
<feature type="transmembrane region" description="Helical" evidence="7">
    <location>
        <begin position="334"/>
        <end position="351"/>
    </location>
</feature>
<keyword evidence="6 7" id="KW-0472">Membrane</keyword>
<dbReference type="GO" id="GO:0022857">
    <property type="term" value="F:transmembrane transporter activity"/>
    <property type="evidence" value="ECO:0007669"/>
    <property type="project" value="UniProtKB-UniRule"/>
</dbReference>
<evidence type="ECO:0000313" key="9">
    <source>
        <dbReference type="EMBL" id="SOC35693.1"/>
    </source>
</evidence>
<evidence type="ECO:0000256" key="4">
    <source>
        <dbReference type="ARBA" id="ARBA00022692"/>
    </source>
</evidence>
<gene>
    <name evidence="9" type="ORF">SAMN05892877_10229</name>
</gene>
<comment type="subunit">
    <text evidence="7">The complex comprises the extracytoplasmic solute receptor protein and the two transmembrane proteins.</text>
</comment>
<feature type="transmembrane region" description="Helical" evidence="7">
    <location>
        <begin position="397"/>
        <end position="416"/>
    </location>
</feature>
<evidence type="ECO:0000256" key="2">
    <source>
        <dbReference type="ARBA" id="ARBA00022475"/>
    </source>
</evidence>
<feature type="transmembrane region" description="Helical" evidence="7">
    <location>
        <begin position="308"/>
        <end position="327"/>
    </location>
</feature>
<protein>
    <recommendedName>
        <fullName evidence="7">TRAP transporter large permease protein</fullName>
    </recommendedName>
</protein>
<evidence type="ECO:0000313" key="10">
    <source>
        <dbReference type="Proteomes" id="UP000219167"/>
    </source>
</evidence>
<comment type="function">
    <text evidence="7">Part of the tripartite ATP-independent periplasmic (TRAP) transport system.</text>
</comment>
<feature type="transmembrane region" description="Helical" evidence="7">
    <location>
        <begin position="161"/>
        <end position="191"/>
    </location>
</feature>
<comment type="subcellular location">
    <subcellularLocation>
        <location evidence="1 7">Cell inner membrane</location>
        <topology evidence="1 7">Multi-pass membrane protein</topology>
    </subcellularLocation>
</comment>
<keyword evidence="10" id="KW-1185">Reference proteome</keyword>
<dbReference type="PANTHER" id="PTHR33362">
    <property type="entry name" value="SIALIC ACID TRAP TRANSPORTER PERMEASE PROTEIN SIAT-RELATED"/>
    <property type="match status" value="1"/>
</dbReference>
<sequence>MTAIMLAIFAVLLALSMPVGYALIIASGGAILWHGGTPTVLAVVKLFQPTQSFPLLAIPFFILAGSLMMSGTLGKRLVQLAAALVGRFHGGMGQVTVVGSTIFGGVSGSAVAEASALGSMLIPWQKREGYPAGFAAAVTASSATIAGLIPPSIPLILYSTVANVSIAALFTAGILPGLMLAAGMMVACYLSGRIRNFPRLTDRSHFPPFGKLLVSALPALAMPLFIVLLLRAGIATPTEVSVIAVFYALVVSAVVYRDLTFKSIYAALVGTVVTTGIVMLVITASSLVGHVLITERVPTMVAQWAQQTLGTMILIILMMNVIMLVVGMFLDLPAAILLLGPTFVAIGQAIGLDPIQLGIMICINLSIGLFTPPIGTTLFIGAAIARVPIGVVAKELWPFYLVAAAVLGLISYVPAFTMY</sequence>
<dbReference type="AlphaFoldDB" id="A0A285U1T2"/>
<keyword evidence="3 7" id="KW-0997">Cell inner membrane</keyword>
<evidence type="ECO:0000256" key="1">
    <source>
        <dbReference type="ARBA" id="ARBA00004429"/>
    </source>
</evidence>
<name>A0A285U1T2_9HYPH</name>
<keyword evidence="7" id="KW-0813">Transport</keyword>
<accession>A0A285U1T2</accession>
<keyword evidence="5 7" id="KW-1133">Transmembrane helix</keyword>